<dbReference type="Gene3D" id="3.40.50.2000">
    <property type="entry name" value="Glycogen Phosphorylase B"/>
    <property type="match status" value="1"/>
</dbReference>
<proteinExistence type="inferred from homology"/>
<keyword evidence="4" id="KW-1185">Reference proteome</keyword>
<dbReference type="EMBL" id="NBSH01000008">
    <property type="protein sequence ID" value="ORX36266.1"/>
    <property type="molecule type" value="Genomic_DNA"/>
</dbReference>
<gene>
    <name evidence="3" type="ORF">BD324DRAFT_628108</name>
</gene>
<dbReference type="STRING" id="4999.A0A1Y1UFI3"/>
<dbReference type="GeneID" id="33557894"/>
<evidence type="ECO:0000313" key="4">
    <source>
        <dbReference type="Proteomes" id="UP000193218"/>
    </source>
</evidence>
<keyword evidence="2" id="KW-0328">Glycosyltransferase</keyword>
<comment type="caution">
    <text evidence="3">The sequence shown here is derived from an EMBL/GenBank/DDBJ whole genome shotgun (WGS) entry which is preliminary data.</text>
</comment>
<dbReference type="PANTHER" id="PTHR48045">
    <property type="entry name" value="UDP-GLYCOSYLTRANSFERASE 72B1"/>
    <property type="match status" value="1"/>
</dbReference>
<dbReference type="Pfam" id="PF00201">
    <property type="entry name" value="UDPGT"/>
    <property type="match status" value="1"/>
</dbReference>
<dbReference type="InterPro" id="IPR035595">
    <property type="entry name" value="UDP_glycos_trans_CS"/>
</dbReference>
<evidence type="ECO:0000256" key="2">
    <source>
        <dbReference type="RuleBase" id="RU003718"/>
    </source>
</evidence>
<organism evidence="3 4">
    <name type="scientific">Kockovaella imperatae</name>
    <dbReference type="NCBI Taxonomy" id="4999"/>
    <lineage>
        <taxon>Eukaryota</taxon>
        <taxon>Fungi</taxon>
        <taxon>Dikarya</taxon>
        <taxon>Basidiomycota</taxon>
        <taxon>Agaricomycotina</taxon>
        <taxon>Tremellomycetes</taxon>
        <taxon>Tremellales</taxon>
        <taxon>Cuniculitremaceae</taxon>
        <taxon>Kockovaella</taxon>
    </lineage>
</organism>
<evidence type="ECO:0000313" key="3">
    <source>
        <dbReference type="EMBL" id="ORX36266.1"/>
    </source>
</evidence>
<accession>A0A1Y1UFI3</accession>
<name>A0A1Y1UFI3_9TREE</name>
<dbReference type="PROSITE" id="PS00375">
    <property type="entry name" value="UDPGT"/>
    <property type="match status" value="1"/>
</dbReference>
<dbReference type="Proteomes" id="UP000193218">
    <property type="component" value="Unassembled WGS sequence"/>
</dbReference>
<dbReference type="AlphaFoldDB" id="A0A1Y1UFI3"/>
<keyword evidence="1 2" id="KW-0808">Transferase</keyword>
<sequence>MSFKAHYVFGTHSSFSHVPPVIRLCLALLTQADDLIITVILHADNLLNSERLMAVHPDSITTRLRLVPIGDQMPLKDTSRSFKVLEIQSAEAYRKILQDDSSPTPQAFIFDIVPFFYPDIKANVEADFPTLKTPRLIAYNPEAAAEMIFRVGSITTKGSLQWLKQSIQDQSPESLKLTWEDIESVEQFAGGGPEPSSATQDRVSKAVKAYKKVMVENYRVMKIAGYEPFHLYERWTAKVDWTRERELNWPMSLFKYQEQAKRAEGFVGCFPSSVFKPEALEAAEKDPILGKGGYVELGWFESKPLGPLNGELQGFLDAQDAKSVVYVSFGTIMDCPRNLVHLLEFLKTEAIPYVYAGGGQHASLPENIKILLKDAEADGRACVPDWCDQIGVLAHPSIMCFVSHCGANSTIESILAGVPIIACAQKWDQVFLSAKIHQANLGIELIQYRTGHVVGRGIMHRPGEVCVATPEAMKMEIAQAIEDVRGYEGDQMRENLLQMAKEMRSKREGIWNEAVKEFAHKYR</sequence>
<protein>
    <submittedName>
        <fullName evidence="3">Uncharacterized protein</fullName>
    </submittedName>
</protein>
<reference evidence="3 4" key="1">
    <citation type="submission" date="2017-03" db="EMBL/GenBank/DDBJ databases">
        <title>Widespread Adenine N6-methylation of Active Genes in Fungi.</title>
        <authorList>
            <consortium name="DOE Joint Genome Institute"/>
            <person name="Mondo S.J."/>
            <person name="Dannebaum R.O."/>
            <person name="Kuo R.C."/>
            <person name="Louie K.B."/>
            <person name="Bewick A.J."/>
            <person name="Labutti K."/>
            <person name="Haridas S."/>
            <person name="Kuo A."/>
            <person name="Salamov A."/>
            <person name="Ahrendt S.R."/>
            <person name="Lau R."/>
            <person name="Bowen B.P."/>
            <person name="Lipzen A."/>
            <person name="Sullivan W."/>
            <person name="Andreopoulos W.B."/>
            <person name="Clum A."/>
            <person name="Lindquist E."/>
            <person name="Daum C."/>
            <person name="Northen T.R."/>
            <person name="Ramamoorthy G."/>
            <person name="Schmitz R.J."/>
            <person name="Gryganskyi A."/>
            <person name="Culley D."/>
            <person name="Magnuson J."/>
            <person name="James T.Y."/>
            <person name="O'Malley M.A."/>
            <person name="Stajich J.E."/>
            <person name="Spatafora J.W."/>
            <person name="Visel A."/>
            <person name="Grigoriev I.V."/>
        </authorList>
    </citation>
    <scope>NUCLEOTIDE SEQUENCE [LARGE SCALE GENOMIC DNA]</scope>
    <source>
        <strain evidence="3 4">NRRL Y-17943</strain>
    </source>
</reference>
<dbReference type="CDD" id="cd03784">
    <property type="entry name" value="GT1_Gtf-like"/>
    <property type="match status" value="1"/>
</dbReference>
<dbReference type="InParanoid" id="A0A1Y1UFI3"/>
<evidence type="ECO:0000256" key="1">
    <source>
        <dbReference type="ARBA" id="ARBA00022679"/>
    </source>
</evidence>
<dbReference type="GO" id="GO:0008194">
    <property type="term" value="F:UDP-glycosyltransferase activity"/>
    <property type="evidence" value="ECO:0007669"/>
    <property type="project" value="InterPro"/>
</dbReference>
<dbReference type="SUPFAM" id="SSF53756">
    <property type="entry name" value="UDP-Glycosyltransferase/glycogen phosphorylase"/>
    <property type="match status" value="1"/>
</dbReference>
<dbReference type="PANTHER" id="PTHR48045:SF34">
    <property type="entry name" value="ISOFLAVONE 7-O-GLUCOSYLTRANSFERASE 1-LIKE"/>
    <property type="match status" value="1"/>
</dbReference>
<dbReference type="InterPro" id="IPR002213">
    <property type="entry name" value="UDP_glucos_trans"/>
</dbReference>
<dbReference type="OrthoDB" id="5835829at2759"/>
<dbReference type="RefSeq" id="XP_021870367.1">
    <property type="nucleotide sequence ID" value="XM_022016085.1"/>
</dbReference>
<comment type="similarity">
    <text evidence="2">Belongs to the UDP-glycosyltransferase family.</text>
</comment>